<dbReference type="Proteomes" id="UP000717752">
    <property type="component" value="Unassembled WGS sequence"/>
</dbReference>
<keyword evidence="3" id="KW-1185">Reference proteome</keyword>
<dbReference type="EMBL" id="JAEUAK010000001">
    <property type="protein sequence ID" value="MBW9050794.1"/>
    <property type="molecule type" value="Genomic_DNA"/>
</dbReference>
<sequence length="87" mass="9719">MHPNEAKVTHLREGWHVDFFGDAGEQLTVRLPEAAALSEEEAIDRAREMMVHLTPFGTRGGEPSLNRYDSLSNGNFDSDQPPFGVKH</sequence>
<evidence type="ECO:0008006" key="4">
    <source>
        <dbReference type="Google" id="ProtNLM"/>
    </source>
</evidence>
<evidence type="ECO:0000313" key="3">
    <source>
        <dbReference type="Proteomes" id="UP000717752"/>
    </source>
</evidence>
<reference evidence="2 3" key="1">
    <citation type="journal article" date="2021" name="MBio">
        <title>Poor Competitiveness of Bradyrhizobium in Pigeon Pea Root Colonization in Indian Soils.</title>
        <authorList>
            <person name="Chalasani D."/>
            <person name="Basu A."/>
            <person name="Pullabhotla S.V.S.R.N."/>
            <person name="Jorrin B."/>
            <person name="Neal A.L."/>
            <person name="Poole P.S."/>
            <person name="Podile A.R."/>
            <person name="Tkacz A."/>
        </authorList>
    </citation>
    <scope>NUCLEOTIDE SEQUENCE [LARGE SCALE GENOMIC DNA]</scope>
    <source>
        <strain evidence="2 3">HU56</strain>
    </source>
</reference>
<organism evidence="2 3">
    <name type="scientific">Rhizobium mesosinicum</name>
    <dbReference type="NCBI Taxonomy" id="335017"/>
    <lineage>
        <taxon>Bacteria</taxon>
        <taxon>Pseudomonadati</taxon>
        <taxon>Pseudomonadota</taxon>
        <taxon>Alphaproteobacteria</taxon>
        <taxon>Hyphomicrobiales</taxon>
        <taxon>Rhizobiaceae</taxon>
        <taxon>Rhizobium/Agrobacterium group</taxon>
        <taxon>Rhizobium</taxon>
    </lineage>
</organism>
<evidence type="ECO:0000313" key="2">
    <source>
        <dbReference type="EMBL" id="MBW9050794.1"/>
    </source>
</evidence>
<protein>
    <recommendedName>
        <fullName evidence="4">DUF2188 domain-containing protein</fullName>
    </recommendedName>
</protein>
<evidence type="ECO:0000256" key="1">
    <source>
        <dbReference type="SAM" id="MobiDB-lite"/>
    </source>
</evidence>
<feature type="compositionally biased region" description="Polar residues" evidence="1">
    <location>
        <begin position="67"/>
        <end position="78"/>
    </location>
</feature>
<accession>A0ABS7GL13</accession>
<comment type="caution">
    <text evidence="2">The sequence shown here is derived from an EMBL/GenBank/DDBJ whole genome shotgun (WGS) entry which is preliminary data.</text>
</comment>
<gene>
    <name evidence="2" type="ORF">JNB85_00045</name>
</gene>
<feature type="region of interest" description="Disordered" evidence="1">
    <location>
        <begin position="55"/>
        <end position="87"/>
    </location>
</feature>
<name>A0ABS7GL13_9HYPH</name>
<proteinExistence type="predicted"/>
<dbReference type="RefSeq" id="WP_220332353.1">
    <property type="nucleotide sequence ID" value="NZ_JAEUAK010000001.1"/>
</dbReference>